<dbReference type="Gene3D" id="2.10.280.10">
    <property type="entry name" value="heat- and protease-stable fragment of the bacteriophage t4 short fibre, domain 1"/>
    <property type="match status" value="1"/>
</dbReference>
<dbReference type="Pfam" id="PF09089">
    <property type="entry name" value="gp12-short_mid"/>
    <property type="match status" value="1"/>
</dbReference>
<dbReference type="InterPro" id="IPR015173">
    <property type="entry name" value="Phage_T4_Gp12"/>
</dbReference>
<dbReference type="GO" id="GO:0046872">
    <property type="term" value="F:metal ion binding"/>
    <property type="evidence" value="ECO:0007669"/>
    <property type="project" value="InterPro"/>
</dbReference>
<feature type="region of interest" description="Disordered" evidence="1">
    <location>
        <begin position="444"/>
        <end position="468"/>
    </location>
</feature>
<dbReference type="SUPFAM" id="SSF88874">
    <property type="entry name" value="Receptor-binding domain of short tail fibre protein gp12"/>
    <property type="match status" value="1"/>
</dbReference>
<dbReference type="SUPFAM" id="SSF69349">
    <property type="entry name" value="Phage fibre proteins"/>
    <property type="match status" value="1"/>
</dbReference>
<evidence type="ECO:0000259" key="3">
    <source>
        <dbReference type="Pfam" id="PF14928"/>
    </source>
</evidence>
<dbReference type="EMBL" id="AP014715">
    <property type="protein sequence ID" value="BAQ23132.1"/>
    <property type="molecule type" value="Genomic_DNA"/>
</dbReference>
<evidence type="ECO:0000313" key="4">
    <source>
        <dbReference type="EMBL" id="BAQ23132.1"/>
    </source>
</evidence>
<dbReference type="Gene3D" id="4.10.1070.10">
    <property type="entry name" value="receptor-binding domain of the bacteriophage t4 short tail fibre, domain 2"/>
    <property type="match status" value="1"/>
</dbReference>
<sequence>MATNTLNHVSDASIYKTFNPAGTAFPASITNVQAALAAINQQAVDGIPGATQTIIGISRFANQSEVDAGVLTNVAVSPATLKSTVTRPQASETVVGLTRYATDAEAVAGTLRDAAIVPASLKAHTNDLFTRVFARQATETATGVAKISTNAAALAGTDDTTIMTPKKTLAAINNATSKIPSPSIATTTSNGLVRIALPGEVIAGTLDNGIAVSPKGLASLISTTDRRGLVELATGAEVSGGTDTTRAITPATLLSRTGAVNRLGLVKLTTTVGSGDGSTALAYNADVVHLRGGQTINGNLGLTGQITAGNFNLTGSGTIGGNLNVVGNLTRNGRQVVTVDMIGDDVPVGVIMMWAGPLNRVPAKWRQADGWAGYIGNSAYATLQSIFPSGIPDMRGLFVRGAGVGVHITSQVGTDSKGKPKLGNGCGGGAVGAVQAQMVRTHKHESGWGEHHTRPEARNGCTVRNGYKGSNKTDNDNYKYFTNDGAEVEAANIRDAFGTMNSEGLMGAENRPWNMSVYYIIKIQ</sequence>
<dbReference type="Pfam" id="PF14928">
    <property type="entry name" value="S_tail_recep_bd"/>
    <property type="match status" value="1"/>
</dbReference>
<dbReference type="InterPro" id="IPR027448">
    <property type="entry name" value="Short_tail_fibre_C"/>
</dbReference>
<feature type="domain" description="Short tail fibre protein C-terminal" evidence="3">
    <location>
        <begin position="431"/>
        <end position="523"/>
    </location>
</feature>
<reference evidence="4 5" key="1">
    <citation type="submission" date="2015-02" db="EMBL/GenBank/DDBJ databases">
        <title>Complete genome sequences of Edwardsiella bacteriophages, PEi20 and PEi26.</title>
        <authorList>
            <person name="Yasuike M."/>
            <person name="Nishiki I."/>
            <person name="Iwasaki Y."/>
            <person name="Nakamura Y."/>
            <person name="Fujiwara A."/>
            <person name="Hassan E.S."/>
            <person name="Mahmoud M.M."/>
            <person name="Kawato Y."/>
            <person name="Nagai S."/>
            <person name="Kobayashi T."/>
            <person name="Ototake M."/>
            <person name="Nakai T."/>
        </authorList>
    </citation>
    <scope>NUCLEOTIDE SEQUENCE [LARGE SCALE GENOMIC DNA]</scope>
</reference>
<feature type="domain" description="Bacteriophage T4 Gp12" evidence="2">
    <location>
        <begin position="250"/>
        <end position="319"/>
    </location>
</feature>
<evidence type="ECO:0000256" key="1">
    <source>
        <dbReference type="SAM" id="MobiDB-lite"/>
    </source>
</evidence>
<dbReference type="GO" id="GO:0098024">
    <property type="term" value="C:virus tail, fiber"/>
    <property type="evidence" value="ECO:0007669"/>
    <property type="project" value="InterPro"/>
</dbReference>
<dbReference type="Gene3D" id="3.90.1340.10">
    <property type="entry name" value="Phage tail collar domain"/>
    <property type="match status" value="1"/>
</dbReference>
<feature type="compositionally biased region" description="Basic and acidic residues" evidence="1">
    <location>
        <begin position="444"/>
        <end position="457"/>
    </location>
</feature>
<dbReference type="InterPro" id="IPR044916">
    <property type="entry name" value="Short_tail_fibre_C_sf"/>
</dbReference>
<dbReference type="Proteomes" id="UP000225144">
    <property type="component" value="Genome"/>
</dbReference>
<organism evidence="4 5">
    <name type="scientific">Edwardsiella phage PEi26</name>
    <dbReference type="NCBI Taxonomy" id="1608311"/>
    <lineage>
        <taxon>Viruses</taxon>
        <taxon>Duplodnaviria</taxon>
        <taxon>Heunggongvirae</taxon>
        <taxon>Uroviricota</taxon>
        <taxon>Caudoviricetes</taxon>
        <taxon>Pantevenvirales</taxon>
        <taxon>Straboviridae</taxon>
        <taxon>Tevenvirinae</taxon>
        <taxon>Kanagawavirus</taxon>
        <taxon>Kanagawavirus pei20</taxon>
    </lineage>
</organism>
<protein>
    <submittedName>
        <fullName evidence="4">Short tail fibers</fullName>
    </submittedName>
</protein>
<gene>
    <name evidence="4" type="primary">12</name>
</gene>
<dbReference type="InterPro" id="IPR037053">
    <property type="entry name" value="Phage_tail_collar_dom_sf"/>
</dbReference>
<proteinExistence type="predicted"/>
<accession>A0A0B6VLL6</accession>
<evidence type="ECO:0000313" key="5">
    <source>
        <dbReference type="Proteomes" id="UP000225144"/>
    </source>
</evidence>
<evidence type="ECO:0000259" key="2">
    <source>
        <dbReference type="Pfam" id="PF09089"/>
    </source>
</evidence>
<name>A0A0B6VLL6_9CAUD</name>